<evidence type="ECO:0000313" key="2">
    <source>
        <dbReference type="EMBL" id="KAK2141948.1"/>
    </source>
</evidence>
<feature type="region of interest" description="Disordered" evidence="1">
    <location>
        <begin position="1"/>
        <end position="105"/>
    </location>
</feature>
<dbReference type="Proteomes" id="UP001208570">
    <property type="component" value="Unassembled WGS sequence"/>
</dbReference>
<proteinExistence type="predicted"/>
<accession>A0AAD9IWQ2</accession>
<dbReference type="EMBL" id="JAODUP010001012">
    <property type="protein sequence ID" value="KAK2141948.1"/>
    <property type="molecule type" value="Genomic_DNA"/>
</dbReference>
<comment type="caution">
    <text evidence="2">The sequence shown here is derived from an EMBL/GenBank/DDBJ whole genome shotgun (WGS) entry which is preliminary data.</text>
</comment>
<sequence>MTSPTTECRQLSTKEESVTMTTGHKTEEATSYVVNVAKLTTTSDRIEKGMSSSTTTTTTTTTTPFATSEMTGSDGTPDNNENKQSTETSDLTSNTNRKSLENVKQSTLYVKSGELLLACRLDPNGGGVGDRGAGRL</sequence>
<name>A0AAD9IWQ2_9ANNE</name>
<gene>
    <name evidence="2" type="ORF">LSH36_1012g00052</name>
</gene>
<dbReference type="AlphaFoldDB" id="A0AAD9IWQ2"/>
<feature type="compositionally biased region" description="Low complexity" evidence="1">
    <location>
        <begin position="51"/>
        <end position="63"/>
    </location>
</feature>
<organism evidence="2 3">
    <name type="scientific">Paralvinella palmiformis</name>
    <dbReference type="NCBI Taxonomy" id="53620"/>
    <lineage>
        <taxon>Eukaryota</taxon>
        <taxon>Metazoa</taxon>
        <taxon>Spiralia</taxon>
        <taxon>Lophotrochozoa</taxon>
        <taxon>Annelida</taxon>
        <taxon>Polychaeta</taxon>
        <taxon>Sedentaria</taxon>
        <taxon>Canalipalpata</taxon>
        <taxon>Terebellida</taxon>
        <taxon>Terebelliformia</taxon>
        <taxon>Alvinellidae</taxon>
        <taxon>Paralvinella</taxon>
    </lineage>
</organism>
<reference evidence="2" key="1">
    <citation type="journal article" date="2023" name="Mol. Biol. Evol.">
        <title>Third-Generation Sequencing Reveals the Adaptive Role of the Epigenome in Three Deep-Sea Polychaetes.</title>
        <authorList>
            <person name="Perez M."/>
            <person name="Aroh O."/>
            <person name="Sun Y."/>
            <person name="Lan Y."/>
            <person name="Juniper S.K."/>
            <person name="Young C.R."/>
            <person name="Angers B."/>
            <person name="Qian P.Y."/>
        </authorList>
    </citation>
    <scope>NUCLEOTIDE SEQUENCE</scope>
    <source>
        <strain evidence="2">P08H-3</strain>
    </source>
</reference>
<evidence type="ECO:0000256" key="1">
    <source>
        <dbReference type="SAM" id="MobiDB-lite"/>
    </source>
</evidence>
<feature type="compositionally biased region" description="Polar residues" evidence="1">
    <location>
        <begin position="64"/>
        <end position="105"/>
    </location>
</feature>
<evidence type="ECO:0000313" key="3">
    <source>
        <dbReference type="Proteomes" id="UP001208570"/>
    </source>
</evidence>
<protein>
    <submittedName>
        <fullName evidence="2">Uncharacterized protein</fullName>
    </submittedName>
</protein>
<feature type="compositionally biased region" description="Polar residues" evidence="1">
    <location>
        <begin position="1"/>
        <end position="11"/>
    </location>
</feature>
<keyword evidence="3" id="KW-1185">Reference proteome</keyword>